<gene>
    <name evidence="4" type="ORF">A3770_06p45580</name>
</gene>
<dbReference type="AlphaFoldDB" id="A0A5B8MRK4"/>
<dbReference type="GO" id="GO:0016301">
    <property type="term" value="F:kinase activity"/>
    <property type="evidence" value="ECO:0007669"/>
    <property type="project" value="UniProtKB-KW"/>
</dbReference>
<feature type="region of interest" description="Disordered" evidence="1">
    <location>
        <begin position="407"/>
        <end position="437"/>
    </location>
</feature>
<dbReference type="OrthoDB" id="427480at2759"/>
<dbReference type="PANTHER" id="PTHR43173:SF3">
    <property type="entry name" value="ABC1 FAMILY PROTEIN"/>
    <property type="match status" value="1"/>
</dbReference>
<dbReference type="Proteomes" id="UP000316726">
    <property type="component" value="Chromosome 6"/>
</dbReference>
<evidence type="ECO:0000259" key="2">
    <source>
        <dbReference type="Pfam" id="PF00144"/>
    </source>
</evidence>
<dbReference type="CDD" id="cd05121">
    <property type="entry name" value="ABC1_ADCK3-like"/>
    <property type="match status" value="1"/>
</dbReference>
<evidence type="ECO:0000313" key="5">
    <source>
        <dbReference type="Proteomes" id="UP000316726"/>
    </source>
</evidence>
<keyword evidence="5" id="KW-1185">Reference proteome</keyword>
<dbReference type="SUPFAM" id="SSF56601">
    <property type="entry name" value="beta-lactamase/transpeptidase-like"/>
    <property type="match status" value="1"/>
</dbReference>
<keyword evidence="4" id="KW-0418">Kinase</keyword>
<dbReference type="InterPro" id="IPR051130">
    <property type="entry name" value="Mito_struct-func_regulator"/>
</dbReference>
<organism evidence="4 5">
    <name type="scientific">Chloropicon primus</name>
    <dbReference type="NCBI Taxonomy" id="1764295"/>
    <lineage>
        <taxon>Eukaryota</taxon>
        <taxon>Viridiplantae</taxon>
        <taxon>Chlorophyta</taxon>
        <taxon>Chloropicophyceae</taxon>
        <taxon>Chloropicales</taxon>
        <taxon>Chloropicaceae</taxon>
        <taxon>Chloropicon</taxon>
    </lineage>
</organism>
<feature type="domain" description="ABC1 atypical kinase-like" evidence="3">
    <location>
        <begin position="120"/>
        <end position="369"/>
    </location>
</feature>
<reference evidence="4 5" key="1">
    <citation type="submission" date="2018-07" db="EMBL/GenBank/DDBJ databases">
        <title>The complete nuclear genome of the prasinophyte Chloropicon primus (CCMP1205).</title>
        <authorList>
            <person name="Pombert J.-F."/>
            <person name="Otis C."/>
            <person name="Turmel M."/>
            <person name="Lemieux C."/>
        </authorList>
    </citation>
    <scope>NUCLEOTIDE SEQUENCE [LARGE SCALE GENOMIC DNA]</scope>
    <source>
        <strain evidence="4 5">CCMP1205</strain>
    </source>
</reference>
<sequence length="875" mass="97749">MSRCVPASSDAMNRREGTGFFSSMARAYKIYRLAAAVYFDYRRTRKRAEGVKRGLGIENDPDADEHPEIDEIWCAAHEKNARLLYDGILELKGLWVKAGQFLSSRPDVVPMEYVRVLSDLQDSIPPRPWAEVQGTLERELGKDWRKHFSLVDENPLSAASIAQVHVAVLKEGSQKVALKVMHKGIRKKMLQDLQNLRILTNTLAYFEPDQDYRKIVAEWRPAVKEELDLRREANNLKVVAQNMQDSGVKVKIPLPLKEKELCTESVLVMQFCEGFSPKDTEAMDAHGTDREVFMRRLCSAFAHQIHRYGFYHADPHPGNILVSTESGEDKSVPVLLDFGLVKSFPSDRMKQAFSKLIFSSYCQDLDQLSRSLVEMNFVINEKVKDPFRDLNNTRRLFSPTPMSRLKERKAVMAKERQERRKEEEEEERRSGPREKVKRPVEAWPSELVFFIRVTGLLKGLTSKMDIEFGYLQVMAETAIETVREAVPDEKRAQHLLYPFPVPRTELQKKLERNVQELSEKEKLQGLQCTVLKDGMLEANVAAGTVSEMDLRPATEKTLFIAFSVTKALLAAAVHLLVERGVVNLDDPVSKHWPEFGQEGKGNITVSQLLSHEAGLANAMPDLKRKGLAPLLDFEKMVDFVAKAPAQGAGTFNYHAISYCWLVGGLVKGATGRNMAEFIEKEFLEPAGLSDDLFVGGLPDSIQDDRIASVVNPVQLRQTGSVVEPLGAGFTNPTVFNMKEVRAAALPSANSHMTARGVSTLLSKLFLEGEPLLGPETLERVLSHAKSASTSASENSSLSRQQGLGFQVFRFRDLKTGEIVPAVGHLGVGGNAGFCIPREKVAVGITLNALHFGENPPSLELVRTIAQQYGLEPITD</sequence>
<dbReference type="PANTHER" id="PTHR43173">
    <property type="entry name" value="ABC1 FAMILY PROTEIN"/>
    <property type="match status" value="1"/>
</dbReference>
<dbReference type="InterPro" id="IPR001466">
    <property type="entry name" value="Beta-lactam-related"/>
</dbReference>
<keyword evidence="4" id="KW-0808">Transferase</keyword>
<accession>A0A5B8MRK4</accession>
<dbReference type="InterPro" id="IPR011009">
    <property type="entry name" value="Kinase-like_dom_sf"/>
</dbReference>
<evidence type="ECO:0000256" key="1">
    <source>
        <dbReference type="SAM" id="MobiDB-lite"/>
    </source>
</evidence>
<dbReference type="STRING" id="1764295.A0A5B8MRK4"/>
<feature type="domain" description="Beta-lactamase-related" evidence="2">
    <location>
        <begin position="510"/>
        <end position="853"/>
    </location>
</feature>
<dbReference type="EMBL" id="CP031039">
    <property type="protein sequence ID" value="QDZ22040.1"/>
    <property type="molecule type" value="Genomic_DNA"/>
</dbReference>
<evidence type="ECO:0000259" key="3">
    <source>
        <dbReference type="Pfam" id="PF03109"/>
    </source>
</evidence>
<evidence type="ECO:0000313" key="4">
    <source>
        <dbReference type="EMBL" id="QDZ22040.1"/>
    </source>
</evidence>
<dbReference type="Gene3D" id="1.10.510.10">
    <property type="entry name" value="Transferase(Phosphotransferase) domain 1"/>
    <property type="match status" value="1"/>
</dbReference>
<dbReference type="Gene3D" id="3.40.710.10">
    <property type="entry name" value="DD-peptidase/beta-lactamase superfamily"/>
    <property type="match status" value="1"/>
</dbReference>
<dbReference type="SUPFAM" id="SSF56112">
    <property type="entry name" value="Protein kinase-like (PK-like)"/>
    <property type="match status" value="1"/>
</dbReference>
<protein>
    <submittedName>
        <fullName evidence="4">Protein kinase</fullName>
    </submittedName>
</protein>
<dbReference type="Pfam" id="PF03109">
    <property type="entry name" value="ABC1"/>
    <property type="match status" value="1"/>
</dbReference>
<dbReference type="Pfam" id="PF00144">
    <property type="entry name" value="Beta-lactamase"/>
    <property type="match status" value="1"/>
</dbReference>
<dbReference type="InterPro" id="IPR004147">
    <property type="entry name" value="ABC1_dom"/>
</dbReference>
<dbReference type="InterPro" id="IPR012338">
    <property type="entry name" value="Beta-lactam/transpept-like"/>
</dbReference>
<proteinExistence type="predicted"/>
<name>A0A5B8MRK4_9CHLO</name>